<keyword evidence="4" id="KW-1185">Reference proteome</keyword>
<dbReference type="Pfam" id="PF13927">
    <property type="entry name" value="Ig_3"/>
    <property type="match status" value="1"/>
</dbReference>
<feature type="non-terminal residue" evidence="3">
    <location>
        <position position="1"/>
    </location>
</feature>
<dbReference type="CDD" id="cd00096">
    <property type="entry name" value="Ig"/>
    <property type="match status" value="1"/>
</dbReference>
<dbReference type="EMBL" id="NCKV01007303">
    <property type="protein sequence ID" value="RWS23029.1"/>
    <property type="molecule type" value="Genomic_DNA"/>
</dbReference>
<dbReference type="Proteomes" id="UP000288716">
    <property type="component" value="Unassembled WGS sequence"/>
</dbReference>
<comment type="caution">
    <text evidence="3">The sequence shown here is derived from an EMBL/GenBank/DDBJ whole genome shotgun (WGS) entry which is preliminary data.</text>
</comment>
<gene>
    <name evidence="3" type="ORF">B4U80_10762</name>
</gene>
<protein>
    <submittedName>
        <fullName evidence="3">Nephrin-like protein</fullName>
    </submittedName>
</protein>
<dbReference type="PROSITE" id="PS50835">
    <property type="entry name" value="IG_LIKE"/>
    <property type="match status" value="3"/>
</dbReference>
<dbReference type="InterPro" id="IPR003598">
    <property type="entry name" value="Ig_sub2"/>
</dbReference>
<dbReference type="AlphaFoldDB" id="A0A443S660"/>
<dbReference type="InterPro" id="IPR013162">
    <property type="entry name" value="CD80_C2-set"/>
</dbReference>
<dbReference type="STRING" id="299467.A0A443S660"/>
<name>A0A443S660_9ACAR</name>
<feature type="domain" description="Ig-like" evidence="2">
    <location>
        <begin position="2"/>
        <end position="94"/>
    </location>
</feature>
<dbReference type="InterPro" id="IPR036179">
    <property type="entry name" value="Ig-like_dom_sf"/>
</dbReference>
<feature type="domain" description="Ig-like" evidence="2">
    <location>
        <begin position="196"/>
        <end position="275"/>
    </location>
</feature>
<dbReference type="VEuPathDB" id="VectorBase:LDEU009011"/>
<dbReference type="InterPro" id="IPR013783">
    <property type="entry name" value="Ig-like_fold"/>
</dbReference>
<sequence length="410" mass="45056">KPKEIKISRPLGNLIAGKVIEFACQAKGSKPAAKIIWMIDNLVIEKVGESISNDGFITTNFLTFVPSIEDNGKRLLCIAFNPSFHNHSIEDGFALDIFYSPLVSLVLGANSKTDEIREGNTVSLQCNIQANPAVDEIGWRFNGKAISSDSGIVTRIDFHSLLIANVTRMHKGDFQCFASNSLEKHNVRICIGIDSPVCKMDERHFLGIARNDEALIMCEVDSVSTAVKFYWTFENIDGQVTDLETFTSNGVTSVLKFTPKSQEDYGIINCKAENNIGLQLLPCSFLVYPEGKHLNVILNDAYKLISTKGPPDSPENCTFNNVSNSQLTVECIPGYNGGLNQIFHLEVTLLLSAQLIANLTTLYPLFKVVALPSETLLLLNIYSSNSKGLSPKLKLTVKTLSSSAWKNGNL</sequence>
<proteinExistence type="predicted"/>
<evidence type="ECO:0000259" key="2">
    <source>
        <dbReference type="PROSITE" id="PS50835"/>
    </source>
</evidence>
<dbReference type="Pfam" id="PF08205">
    <property type="entry name" value="C2-set_2"/>
    <property type="match status" value="1"/>
</dbReference>
<evidence type="ECO:0000256" key="1">
    <source>
        <dbReference type="ARBA" id="ARBA00023157"/>
    </source>
</evidence>
<dbReference type="Gene3D" id="2.60.40.10">
    <property type="entry name" value="Immunoglobulins"/>
    <property type="match status" value="3"/>
</dbReference>
<feature type="domain" description="Ig-like" evidence="2">
    <location>
        <begin position="101"/>
        <end position="188"/>
    </location>
</feature>
<dbReference type="SUPFAM" id="SSF48726">
    <property type="entry name" value="Immunoglobulin"/>
    <property type="match status" value="3"/>
</dbReference>
<dbReference type="PANTHER" id="PTHR23278">
    <property type="entry name" value="SIDESTEP PROTEIN"/>
    <property type="match status" value="1"/>
</dbReference>
<reference evidence="3 4" key="1">
    <citation type="journal article" date="2018" name="Gigascience">
        <title>Genomes of trombidid mites reveal novel predicted allergens and laterally-transferred genes associated with secondary metabolism.</title>
        <authorList>
            <person name="Dong X."/>
            <person name="Chaisiri K."/>
            <person name="Xia D."/>
            <person name="Armstrong S.D."/>
            <person name="Fang Y."/>
            <person name="Donnelly M.J."/>
            <person name="Kadowaki T."/>
            <person name="McGarry J.W."/>
            <person name="Darby A.C."/>
            <person name="Makepeace B.L."/>
        </authorList>
    </citation>
    <scope>NUCLEOTIDE SEQUENCE [LARGE SCALE GENOMIC DNA]</scope>
    <source>
        <strain evidence="3">UoL-UT</strain>
    </source>
</reference>
<evidence type="ECO:0000313" key="3">
    <source>
        <dbReference type="EMBL" id="RWS23029.1"/>
    </source>
</evidence>
<dbReference type="OrthoDB" id="5843397at2759"/>
<dbReference type="InterPro" id="IPR007110">
    <property type="entry name" value="Ig-like_dom"/>
</dbReference>
<evidence type="ECO:0000313" key="4">
    <source>
        <dbReference type="Proteomes" id="UP000288716"/>
    </source>
</evidence>
<organism evidence="3 4">
    <name type="scientific">Leptotrombidium deliense</name>
    <dbReference type="NCBI Taxonomy" id="299467"/>
    <lineage>
        <taxon>Eukaryota</taxon>
        <taxon>Metazoa</taxon>
        <taxon>Ecdysozoa</taxon>
        <taxon>Arthropoda</taxon>
        <taxon>Chelicerata</taxon>
        <taxon>Arachnida</taxon>
        <taxon>Acari</taxon>
        <taxon>Acariformes</taxon>
        <taxon>Trombidiformes</taxon>
        <taxon>Prostigmata</taxon>
        <taxon>Anystina</taxon>
        <taxon>Parasitengona</taxon>
        <taxon>Trombiculoidea</taxon>
        <taxon>Trombiculidae</taxon>
        <taxon>Leptotrombidium</taxon>
    </lineage>
</organism>
<dbReference type="PANTHER" id="PTHR23278:SF19">
    <property type="entry name" value="OBSCURIN"/>
    <property type="match status" value="1"/>
</dbReference>
<keyword evidence="1" id="KW-1015">Disulfide bond</keyword>
<accession>A0A443S660</accession>
<dbReference type="SMART" id="SM00408">
    <property type="entry name" value="IGc2"/>
    <property type="match status" value="2"/>
</dbReference>